<evidence type="ECO:0000256" key="1">
    <source>
        <dbReference type="SAM" id="MobiDB-lite"/>
    </source>
</evidence>
<organism evidence="2 3">
    <name type="scientific">Armillaria luteobubalina</name>
    <dbReference type="NCBI Taxonomy" id="153913"/>
    <lineage>
        <taxon>Eukaryota</taxon>
        <taxon>Fungi</taxon>
        <taxon>Dikarya</taxon>
        <taxon>Basidiomycota</taxon>
        <taxon>Agaricomycotina</taxon>
        <taxon>Agaricomycetes</taxon>
        <taxon>Agaricomycetidae</taxon>
        <taxon>Agaricales</taxon>
        <taxon>Marasmiineae</taxon>
        <taxon>Physalacriaceae</taxon>
        <taxon>Armillaria</taxon>
    </lineage>
</organism>
<feature type="compositionally biased region" description="Pro residues" evidence="1">
    <location>
        <begin position="14"/>
        <end position="25"/>
    </location>
</feature>
<protein>
    <submittedName>
        <fullName evidence="2">Uncharacterized protein</fullName>
    </submittedName>
</protein>
<accession>A0AA39QFW2</accession>
<feature type="region of interest" description="Disordered" evidence="1">
    <location>
        <begin position="1"/>
        <end position="31"/>
    </location>
</feature>
<gene>
    <name evidence="2" type="ORF">EDD18DRAFT_1101818</name>
</gene>
<comment type="caution">
    <text evidence="2">The sequence shown here is derived from an EMBL/GenBank/DDBJ whole genome shotgun (WGS) entry which is preliminary data.</text>
</comment>
<reference evidence="2" key="1">
    <citation type="submission" date="2023-06" db="EMBL/GenBank/DDBJ databases">
        <authorList>
            <consortium name="Lawrence Berkeley National Laboratory"/>
            <person name="Ahrendt S."/>
            <person name="Sahu N."/>
            <person name="Indic B."/>
            <person name="Wong-Bajracharya J."/>
            <person name="Merenyi Z."/>
            <person name="Ke H.-M."/>
            <person name="Monk M."/>
            <person name="Kocsube S."/>
            <person name="Drula E."/>
            <person name="Lipzen A."/>
            <person name="Balint B."/>
            <person name="Henrissat B."/>
            <person name="Andreopoulos B."/>
            <person name="Martin F.M."/>
            <person name="Harder C.B."/>
            <person name="Rigling D."/>
            <person name="Ford K.L."/>
            <person name="Foster G.D."/>
            <person name="Pangilinan J."/>
            <person name="Papanicolaou A."/>
            <person name="Barry K."/>
            <person name="LaButti K."/>
            <person name="Viragh M."/>
            <person name="Koriabine M."/>
            <person name="Yan M."/>
            <person name="Riley R."/>
            <person name="Champramary S."/>
            <person name="Plett K.L."/>
            <person name="Tsai I.J."/>
            <person name="Slot J."/>
            <person name="Sipos G."/>
            <person name="Plett J."/>
            <person name="Nagy L.G."/>
            <person name="Grigoriev I.V."/>
        </authorList>
    </citation>
    <scope>NUCLEOTIDE SEQUENCE</scope>
    <source>
        <strain evidence="2">HWK02</strain>
    </source>
</reference>
<dbReference type="AlphaFoldDB" id="A0AA39QFW2"/>
<proteinExistence type="predicted"/>
<evidence type="ECO:0000313" key="2">
    <source>
        <dbReference type="EMBL" id="KAK0500828.1"/>
    </source>
</evidence>
<keyword evidence="3" id="KW-1185">Reference proteome</keyword>
<evidence type="ECO:0000313" key="3">
    <source>
        <dbReference type="Proteomes" id="UP001175228"/>
    </source>
</evidence>
<sequence>MYDNTHTQQGPPKVSHPPPLLPLPPVHDNSDMTAVQGVRASKRTHKPHTHCEVVATGWLPPTVGYLSDITLGMEWQDLLVSWQDLEGHFQAQGCFPEKGHMGTLSSRPSVLSHWLVNHCYNVYPHPPANFLNELCRWWNMMQPEWCQNAMGALPLPVYDRSLDRTLWKGGPNSIVAILVGLMWWGQGTLEANERTLWTAMVMDIHMCIQTMVVSLST</sequence>
<name>A0AA39QFW2_9AGAR</name>
<dbReference type="Proteomes" id="UP001175228">
    <property type="component" value="Unassembled WGS sequence"/>
</dbReference>
<feature type="compositionally biased region" description="Polar residues" evidence="1">
    <location>
        <begin position="1"/>
        <end position="10"/>
    </location>
</feature>
<dbReference type="EMBL" id="JAUEPU010000007">
    <property type="protein sequence ID" value="KAK0500828.1"/>
    <property type="molecule type" value="Genomic_DNA"/>
</dbReference>